<organism evidence="2 3">
    <name type="scientific">Actinoallomurus bryophytorum</name>
    <dbReference type="NCBI Taxonomy" id="1490222"/>
    <lineage>
        <taxon>Bacteria</taxon>
        <taxon>Bacillati</taxon>
        <taxon>Actinomycetota</taxon>
        <taxon>Actinomycetes</taxon>
        <taxon>Streptosporangiales</taxon>
        <taxon>Thermomonosporaceae</taxon>
        <taxon>Actinoallomurus</taxon>
    </lineage>
</organism>
<keyword evidence="1" id="KW-1133">Transmembrane helix</keyword>
<dbReference type="AlphaFoldDB" id="A0A543CXC3"/>
<proteinExistence type="predicted"/>
<dbReference type="RefSeq" id="WP_141961340.1">
    <property type="nucleotide sequence ID" value="NZ_VFOZ01000001.1"/>
</dbReference>
<dbReference type="EMBL" id="VFOZ01000001">
    <property type="protein sequence ID" value="TQM01518.1"/>
    <property type="molecule type" value="Genomic_DNA"/>
</dbReference>
<accession>A0A543CXC3</accession>
<keyword evidence="3" id="KW-1185">Reference proteome</keyword>
<feature type="transmembrane region" description="Helical" evidence="1">
    <location>
        <begin position="141"/>
        <end position="163"/>
    </location>
</feature>
<reference evidence="2 3" key="1">
    <citation type="submission" date="2019-06" db="EMBL/GenBank/DDBJ databases">
        <title>Sequencing the genomes of 1000 actinobacteria strains.</title>
        <authorList>
            <person name="Klenk H.-P."/>
        </authorList>
    </citation>
    <scope>NUCLEOTIDE SEQUENCE [LARGE SCALE GENOMIC DNA]</scope>
    <source>
        <strain evidence="2 3">DSM 102200</strain>
    </source>
</reference>
<feature type="transmembrane region" description="Helical" evidence="1">
    <location>
        <begin position="36"/>
        <end position="55"/>
    </location>
</feature>
<sequence length="166" mass="17416">MTTMLSGRTPAYPGDDGAAFGGVSAMFAMVQRSNHATAFAGWIVATGAMGLVVQARTLESASRAPYSGLLFAALVPVLAAGTLVVILLVRAARLTRAAQEEFYRFIAEIPGDAPELCAPAVLQLQRLTAATRHRETLTQRALIWAYVSGTALLAWSAIAVAMASGH</sequence>
<keyword evidence="1" id="KW-0472">Membrane</keyword>
<comment type="caution">
    <text evidence="2">The sequence shown here is derived from an EMBL/GenBank/DDBJ whole genome shotgun (WGS) entry which is preliminary data.</text>
</comment>
<evidence type="ECO:0000313" key="2">
    <source>
        <dbReference type="EMBL" id="TQM01518.1"/>
    </source>
</evidence>
<keyword evidence="1" id="KW-0812">Transmembrane</keyword>
<dbReference type="Proteomes" id="UP000316096">
    <property type="component" value="Unassembled WGS sequence"/>
</dbReference>
<evidence type="ECO:0000256" key="1">
    <source>
        <dbReference type="SAM" id="Phobius"/>
    </source>
</evidence>
<name>A0A543CXC3_9ACTN</name>
<feature type="transmembrane region" description="Helical" evidence="1">
    <location>
        <begin position="67"/>
        <end position="89"/>
    </location>
</feature>
<evidence type="ECO:0000313" key="3">
    <source>
        <dbReference type="Proteomes" id="UP000316096"/>
    </source>
</evidence>
<gene>
    <name evidence="2" type="ORF">FB559_7278</name>
</gene>
<protein>
    <submittedName>
        <fullName evidence="2">Uncharacterized protein</fullName>
    </submittedName>
</protein>